<gene>
    <name evidence="9" type="ORF">ATL39_0053</name>
</gene>
<keyword evidence="1" id="KW-0808">Transferase</keyword>
<evidence type="ECO:0000313" key="9">
    <source>
        <dbReference type="EMBL" id="RKD84120.1"/>
    </source>
</evidence>
<dbReference type="PROSITE" id="PS50878">
    <property type="entry name" value="RT_POL"/>
    <property type="match status" value="1"/>
</dbReference>
<dbReference type="Proteomes" id="UP000285120">
    <property type="component" value="Unassembled WGS sequence"/>
</dbReference>
<sequence>MFIDEKNSLANLQKKTKLAKILNCDVEYLKNFSDYSEVKSFDKRVGPKTRRLFNADPNHKKILRKINKLLLSMNIPDYVYGGRPNRDYLSNAFLHKKNPYIQTADIRSFFPSTHESYVYGFFKNKLLMSEDVSKILTDLTTYSSSESPHYPEKSLPQGFPTSTIMSYLAYFDMFNGIYKQCRDRNIHFSLFVDDMTFSSDVKIPKSFIRHINNIVTQYDLSLHPNKIRRFSVDQPKLVTGVIIDPKTNNFHIPNKLHKKIYTNIQNFHSLNVNTYTDYVNLKRIILSLKGQLASCSRIDQEKTFNHIIKVIQDVEIHFIVPSVKGATHRQLYEEYISFVSFR</sequence>
<evidence type="ECO:0000259" key="8">
    <source>
        <dbReference type="PROSITE" id="PS50878"/>
    </source>
</evidence>
<dbReference type="InterPro" id="IPR043502">
    <property type="entry name" value="DNA/RNA_pol_sf"/>
</dbReference>
<keyword evidence="10" id="KW-1185">Reference proteome</keyword>
<dbReference type="RefSeq" id="WP_120191279.1">
    <property type="nucleotide sequence ID" value="NZ_RAPK01000002.1"/>
</dbReference>
<dbReference type="Pfam" id="PF00078">
    <property type="entry name" value="RVT_1"/>
    <property type="match status" value="1"/>
</dbReference>
<keyword evidence="5 9" id="KW-0695">RNA-directed DNA polymerase</keyword>
<dbReference type="GO" id="GO:0046872">
    <property type="term" value="F:metal ion binding"/>
    <property type="evidence" value="ECO:0007669"/>
    <property type="project" value="UniProtKB-KW"/>
</dbReference>
<keyword evidence="3" id="KW-0479">Metal-binding</keyword>
<evidence type="ECO:0000256" key="1">
    <source>
        <dbReference type="ARBA" id="ARBA00022679"/>
    </source>
</evidence>
<keyword evidence="2" id="KW-0548">Nucleotidyltransferase</keyword>
<evidence type="ECO:0000256" key="5">
    <source>
        <dbReference type="ARBA" id="ARBA00022918"/>
    </source>
</evidence>
<dbReference type="PRINTS" id="PR00866">
    <property type="entry name" value="RNADNAPOLMS"/>
</dbReference>
<protein>
    <submittedName>
        <fullName evidence="9">Reverse transcriptase (RNA-dependent DNA polymerase)</fullName>
    </submittedName>
</protein>
<keyword evidence="4" id="KW-0460">Magnesium</keyword>
<keyword evidence="6" id="KW-0051">Antiviral defense</keyword>
<dbReference type="SUPFAM" id="SSF56672">
    <property type="entry name" value="DNA/RNA polymerases"/>
    <property type="match status" value="1"/>
</dbReference>
<dbReference type="GO" id="GO:0003723">
    <property type="term" value="F:RNA binding"/>
    <property type="evidence" value="ECO:0007669"/>
    <property type="project" value="InterPro"/>
</dbReference>
<evidence type="ECO:0000256" key="3">
    <source>
        <dbReference type="ARBA" id="ARBA00022723"/>
    </source>
</evidence>
<dbReference type="EMBL" id="RAPK01000002">
    <property type="protein sequence ID" value="RKD84120.1"/>
    <property type="molecule type" value="Genomic_DNA"/>
</dbReference>
<evidence type="ECO:0000313" key="10">
    <source>
        <dbReference type="Proteomes" id="UP000285120"/>
    </source>
</evidence>
<feature type="domain" description="Reverse transcriptase" evidence="8">
    <location>
        <begin position="22"/>
        <end position="243"/>
    </location>
</feature>
<dbReference type="InterPro" id="IPR000123">
    <property type="entry name" value="Reverse_transcriptase_msDNA"/>
</dbReference>
<dbReference type="OrthoDB" id="9788687at2"/>
<comment type="similarity">
    <text evidence="7">Belongs to the bacterial reverse transcriptase family.</text>
</comment>
<evidence type="ECO:0000256" key="4">
    <source>
        <dbReference type="ARBA" id="ARBA00022842"/>
    </source>
</evidence>
<accession>A0A419VTT3</accession>
<proteinExistence type="inferred from homology"/>
<name>A0A419VTT3_9BACL</name>
<reference evidence="9 10" key="1">
    <citation type="submission" date="2018-09" db="EMBL/GenBank/DDBJ databases">
        <title>Genomic Encyclopedia of Archaeal and Bacterial Type Strains, Phase II (KMG-II): from individual species to whole genera.</title>
        <authorList>
            <person name="Goeker M."/>
        </authorList>
    </citation>
    <scope>NUCLEOTIDE SEQUENCE [LARGE SCALE GENOMIC DNA]</scope>
    <source>
        <strain evidence="9 10">DSM 17008</strain>
    </source>
</reference>
<organism evidence="9 10">
    <name type="scientific">Sinobaca qinghaiensis</name>
    <dbReference type="NCBI Taxonomy" id="342944"/>
    <lineage>
        <taxon>Bacteria</taxon>
        <taxon>Bacillati</taxon>
        <taxon>Bacillota</taxon>
        <taxon>Bacilli</taxon>
        <taxon>Bacillales</taxon>
        <taxon>Sporolactobacillaceae</taxon>
        <taxon>Sinobaca</taxon>
    </lineage>
</organism>
<dbReference type="AlphaFoldDB" id="A0A419VTT3"/>
<dbReference type="CDD" id="cd03487">
    <property type="entry name" value="RT_Bac_retron_II"/>
    <property type="match status" value="1"/>
</dbReference>
<dbReference type="GO" id="GO:0003964">
    <property type="term" value="F:RNA-directed DNA polymerase activity"/>
    <property type="evidence" value="ECO:0007669"/>
    <property type="project" value="UniProtKB-KW"/>
</dbReference>
<evidence type="ECO:0000256" key="2">
    <source>
        <dbReference type="ARBA" id="ARBA00022695"/>
    </source>
</evidence>
<dbReference type="GO" id="GO:0051607">
    <property type="term" value="P:defense response to virus"/>
    <property type="evidence" value="ECO:0007669"/>
    <property type="project" value="UniProtKB-KW"/>
</dbReference>
<evidence type="ECO:0000256" key="6">
    <source>
        <dbReference type="ARBA" id="ARBA00023118"/>
    </source>
</evidence>
<dbReference type="InterPro" id="IPR000477">
    <property type="entry name" value="RT_dom"/>
</dbReference>
<comment type="caution">
    <text evidence="9">The sequence shown here is derived from an EMBL/GenBank/DDBJ whole genome shotgun (WGS) entry which is preliminary data.</text>
</comment>
<evidence type="ECO:0000256" key="7">
    <source>
        <dbReference type="ARBA" id="ARBA00034120"/>
    </source>
</evidence>